<dbReference type="CDD" id="cd01646">
    <property type="entry name" value="RT_Bac_retron_I"/>
    <property type="match status" value="1"/>
</dbReference>
<dbReference type="Proteomes" id="UP000246661">
    <property type="component" value="Unassembled WGS sequence"/>
</dbReference>
<evidence type="ECO:0000313" key="3">
    <source>
        <dbReference type="Proteomes" id="UP000246661"/>
    </source>
</evidence>
<dbReference type="GO" id="GO:0003964">
    <property type="term" value="F:RNA-directed DNA polymerase activity"/>
    <property type="evidence" value="ECO:0007669"/>
    <property type="project" value="UniProtKB-KW"/>
</dbReference>
<dbReference type="EMBL" id="QGTX01000001">
    <property type="protein sequence ID" value="PWW24879.1"/>
    <property type="molecule type" value="Genomic_DNA"/>
</dbReference>
<evidence type="ECO:0000259" key="1">
    <source>
        <dbReference type="PROSITE" id="PS50878"/>
    </source>
</evidence>
<dbReference type="Pfam" id="PF00078">
    <property type="entry name" value="RVT_1"/>
    <property type="match status" value="1"/>
</dbReference>
<organism evidence="2 3">
    <name type="scientific">Geodermatophilus normandii</name>
    <dbReference type="NCBI Taxonomy" id="1137989"/>
    <lineage>
        <taxon>Bacteria</taxon>
        <taxon>Bacillati</taxon>
        <taxon>Actinomycetota</taxon>
        <taxon>Actinomycetes</taxon>
        <taxon>Geodermatophilales</taxon>
        <taxon>Geodermatophilaceae</taxon>
        <taxon>Geodermatophilus</taxon>
    </lineage>
</organism>
<comment type="caution">
    <text evidence="2">The sequence shown here is derived from an EMBL/GenBank/DDBJ whole genome shotgun (WGS) entry which is preliminary data.</text>
</comment>
<dbReference type="InterPro" id="IPR000477">
    <property type="entry name" value="RT_dom"/>
</dbReference>
<keyword evidence="3" id="KW-1185">Reference proteome</keyword>
<keyword evidence="2" id="KW-0548">Nucleotidyltransferase</keyword>
<protein>
    <submittedName>
        <fullName evidence="2">Reverse transcriptase (RNA-dependent DNA polymerase)</fullName>
    </submittedName>
</protein>
<keyword evidence="2" id="KW-0695">RNA-directed DNA polymerase</keyword>
<dbReference type="PROSITE" id="PS50878">
    <property type="entry name" value="RT_POL"/>
    <property type="match status" value="1"/>
</dbReference>
<dbReference type="AlphaFoldDB" id="A0A317QP49"/>
<keyword evidence="2" id="KW-0808">Transferase</keyword>
<evidence type="ECO:0000313" key="2">
    <source>
        <dbReference type="EMBL" id="PWW24879.1"/>
    </source>
</evidence>
<proteinExistence type="predicted"/>
<gene>
    <name evidence="2" type="ORF">JD79_04070</name>
</gene>
<sequence>MQHDPVASEQRRCAIEGVRVASGLLTADELEDGAAVVGARSLDRFPPLISDLSLTDAAGTLAEHAAALMAAGKSHWAETLTMSRSGSGPRPVIVLAPASRAIYTALVARLAPALPEPSRGEGAWEAHTQFGLEGPHGYVVELDIAACYEYLDHSILADELLLRSMAPAVVAELAAVLRDVSSRGRGLPQMLSASDHLADAYLSILDRRLMRDGYDLHRFADDTRITASTWEDANRVIERAAEHARDLGLILASKKTRPYKRETLVERKAAEEAFFDKYYREARKSLTQTLFIMSDPYGDIEQMLLGADVLESRQVASRKVVEDWATSVQAQDSEDHVDVNLRNFQSRAVSALVRATQRLEDETLLDLVFYDPQRLQSVSTYLRRRALSETFSDEHHWRTVGKLIGGSRESAWTSLWLLNIVQALPESVEPEYGAVMTWVEERLSDRHEVVRCQAAWVMASRQALPKDAIADLYRRSTPLTQNGLAAAVAKQADSPVKVRGAVVDDSPLNKAAAQWVEQQASS</sequence>
<accession>A0A317QP49</accession>
<name>A0A317QP49_9ACTN</name>
<dbReference type="OrthoDB" id="4578876at2"/>
<feature type="domain" description="Reverse transcriptase" evidence="1">
    <location>
        <begin position="63"/>
        <end position="309"/>
    </location>
</feature>
<reference evidence="3" key="1">
    <citation type="submission" date="2018-05" db="EMBL/GenBank/DDBJ databases">
        <authorList>
            <person name="Klenk H.-P."/>
            <person name="Huntemann M."/>
            <person name="Clum A."/>
            <person name="Pillay M."/>
            <person name="Palaniappan K."/>
            <person name="Varghese N."/>
            <person name="Mikhailova N."/>
            <person name="Stamatis D."/>
            <person name="Reddy T."/>
            <person name="Daum C."/>
            <person name="Shapiro N."/>
            <person name="Ivanova N."/>
            <person name="Kyrpides N."/>
            <person name="Woyke T."/>
        </authorList>
    </citation>
    <scope>NUCLEOTIDE SEQUENCE [LARGE SCALE GENOMIC DNA]</scope>
    <source>
        <strain evidence="3">DSM 45417</strain>
    </source>
</reference>